<dbReference type="RefSeq" id="WP_225700091.1">
    <property type="nucleotide sequence ID" value="NZ_JAIXNE010000011.1"/>
</dbReference>
<dbReference type="Gene3D" id="1.10.390.10">
    <property type="entry name" value="Neutral Protease Domain 2"/>
    <property type="match status" value="1"/>
</dbReference>
<evidence type="ECO:0000259" key="1">
    <source>
        <dbReference type="PROSITE" id="PS50106"/>
    </source>
</evidence>
<protein>
    <submittedName>
        <fullName evidence="2">M61 family peptidase</fullName>
    </submittedName>
</protein>
<organism evidence="2 3">
    <name type="scientific">Fulvivirga sedimenti</name>
    <dbReference type="NCBI Taxonomy" id="2879465"/>
    <lineage>
        <taxon>Bacteria</taxon>
        <taxon>Pseudomonadati</taxon>
        <taxon>Bacteroidota</taxon>
        <taxon>Cytophagia</taxon>
        <taxon>Cytophagales</taxon>
        <taxon>Fulvivirgaceae</taxon>
        <taxon>Fulvivirga</taxon>
    </lineage>
</organism>
<keyword evidence="3" id="KW-1185">Reference proteome</keyword>
<dbReference type="InterPro" id="IPR040756">
    <property type="entry name" value="Peptidase_M61_N"/>
</dbReference>
<reference evidence="2" key="1">
    <citation type="submission" date="2021-09" db="EMBL/GenBank/DDBJ databases">
        <title>Fulvivirga sp. isolated from coastal sediment.</title>
        <authorList>
            <person name="Yu H."/>
        </authorList>
    </citation>
    <scope>NUCLEOTIDE SEQUENCE</scope>
    <source>
        <strain evidence="2">1062</strain>
    </source>
</reference>
<comment type="caution">
    <text evidence="2">The sequence shown here is derived from an EMBL/GenBank/DDBJ whole genome shotgun (WGS) entry which is preliminary data.</text>
</comment>
<dbReference type="Gene3D" id="2.60.40.3650">
    <property type="match status" value="1"/>
</dbReference>
<evidence type="ECO:0000313" key="3">
    <source>
        <dbReference type="Proteomes" id="UP001139409"/>
    </source>
</evidence>
<dbReference type="SUPFAM" id="SSF50156">
    <property type="entry name" value="PDZ domain-like"/>
    <property type="match status" value="1"/>
</dbReference>
<feature type="domain" description="PDZ" evidence="1">
    <location>
        <begin position="449"/>
        <end position="537"/>
    </location>
</feature>
<sequence>MKYTLDCSQINTQYIRVTFEANEVKSGSILQLPIWRPGRYEAAHYAKYVRDMRIHNDQGEELPVSKRNASTWELLTTQPENIRVSYEFYAGKLDAGSTYIDEDLIYINFINCLVYMPERITAACEVHINIPEGYQQGCSLSSPAHGVFSAENYYMLADAPLLSSPGLQHLTYTAGDIPFHIWIYGENQLDEQRLINDFQKFSSFQIDCMKEFPESAYHFLLITQPYKLYHGVEHAASTVICLGPRATLSGELYDELLGISSHELFHAWNILKIRPKELLPYKFNEVPVFNTGYVAEGFTTYLGDLFLVASGVKNEAWYLNELGKLYKRHFENIGRLHTSVTDSSIDLWVDGYQASAPHRKSSIYVEGAIIALLLDLKIRLATNHEQSIVSLMNILYYDFARYQKGYSSENIQSIAEQLCNTSLDEFFDKYVYGTEDTRSELDAMLNEFGLEINDVDNENFFERAYGLRISESGAQWKVLKTIPGSPASESLRPDDEVLDIDGQKVTADLISGFSEDELRITILRKGVKKNIQIHAAKHTFFPTYQVRRSPNISGSQLTNLHNWLNIEG</sequence>
<gene>
    <name evidence="2" type="ORF">LDX50_30455</name>
</gene>
<name>A0A9X1KZV5_9BACT</name>
<dbReference type="InterPro" id="IPR024191">
    <property type="entry name" value="Peptidase_M61"/>
</dbReference>
<accession>A0A9X1KZV5</accession>
<dbReference type="PROSITE" id="PS50106">
    <property type="entry name" value="PDZ"/>
    <property type="match status" value="1"/>
</dbReference>
<dbReference type="Proteomes" id="UP001139409">
    <property type="component" value="Unassembled WGS sequence"/>
</dbReference>
<evidence type="ECO:0000313" key="2">
    <source>
        <dbReference type="EMBL" id="MCA6079233.1"/>
    </source>
</evidence>
<dbReference type="Pfam" id="PF05299">
    <property type="entry name" value="Peptidase_M61"/>
    <property type="match status" value="1"/>
</dbReference>
<dbReference type="InterPro" id="IPR007963">
    <property type="entry name" value="Peptidase_M61_catalytic"/>
</dbReference>
<dbReference type="AlphaFoldDB" id="A0A9X1KZV5"/>
<dbReference type="InterPro" id="IPR027268">
    <property type="entry name" value="Peptidase_M4/M1_CTD_sf"/>
</dbReference>
<dbReference type="InterPro" id="IPR001478">
    <property type="entry name" value="PDZ"/>
</dbReference>
<proteinExistence type="predicted"/>
<dbReference type="Gene3D" id="2.30.42.10">
    <property type="match status" value="1"/>
</dbReference>
<dbReference type="PIRSF" id="PIRSF016493">
    <property type="entry name" value="Glycyl_aminpptds"/>
    <property type="match status" value="1"/>
</dbReference>
<dbReference type="EMBL" id="JAIXNE010000011">
    <property type="protein sequence ID" value="MCA6079233.1"/>
    <property type="molecule type" value="Genomic_DNA"/>
</dbReference>
<dbReference type="InterPro" id="IPR036034">
    <property type="entry name" value="PDZ_sf"/>
</dbReference>
<dbReference type="Pfam" id="PF17899">
    <property type="entry name" value="Peptidase_M61_N"/>
    <property type="match status" value="1"/>
</dbReference>